<comment type="similarity">
    <text evidence="1">Belongs to the GST superfamily. Alpha family.</text>
</comment>
<dbReference type="eggNOG" id="KOG1695">
    <property type="taxonomic scope" value="Eukaryota"/>
</dbReference>
<dbReference type="PROSITE" id="PS50404">
    <property type="entry name" value="GST_NTER"/>
    <property type="match status" value="1"/>
</dbReference>
<dbReference type="FunCoup" id="H2YFI1">
    <property type="interactions" value="1"/>
</dbReference>
<dbReference type="SFLD" id="SFLDG00363">
    <property type="entry name" value="AMPS_(cytGST):_Alpha-__Mu-__Pi"/>
    <property type="match status" value="1"/>
</dbReference>
<dbReference type="Proteomes" id="UP000007875">
    <property type="component" value="Unassembled WGS sequence"/>
</dbReference>
<dbReference type="Ensembl" id="ENSCSAVT00000004141.1">
    <property type="protein sequence ID" value="ENSCSAVP00000004079.1"/>
    <property type="gene ID" value="ENSCSAVG00000002407.1"/>
</dbReference>
<dbReference type="PROSITE" id="PS50405">
    <property type="entry name" value="GST_CTER"/>
    <property type="match status" value="1"/>
</dbReference>
<dbReference type="SFLD" id="SFLDS00019">
    <property type="entry name" value="Glutathione_Transferase_(cytos"/>
    <property type="match status" value="1"/>
</dbReference>
<dbReference type="InterPro" id="IPR036249">
    <property type="entry name" value="Thioredoxin-like_sf"/>
</dbReference>
<dbReference type="STRING" id="51511.ENSCSAVP00000004079"/>
<reference evidence="6" key="3">
    <citation type="submission" date="2025-09" db="UniProtKB">
        <authorList>
            <consortium name="Ensembl"/>
        </authorList>
    </citation>
    <scope>IDENTIFICATION</scope>
</reference>
<dbReference type="OMA" id="AYLNIDY"/>
<dbReference type="GeneTree" id="ENSGT00940000154526"/>
<dbReference type="SFLD" id="SFLDG01205">
    <property type="entry name" value="AMPS.1"/>
    <property type="match status" value="1"/>
</dbReference>
<dbReference type="GO" id="GO:0006749">
    <property type="term" value="P:glutathione metabolic process"/>
    <property type="evidence" value="ECO:0007669"/>
    <property type="project" value="TreeGrafter"/>
</dbReference>
<evidence type="ECO:0000256" key="3">
    <source>
        <dbReference type="ARBA" id="ARBA00022679"/>
    </source>
</evidence>
<evidence type="ECO:0000259" key="5">
    <source>
        <dbReference type="PROSITE" id="PS50405"/>
    </source>
</evidence>
<dbReference type="SUPFAM" id="SSF47616">
    <property type="entry name" value="GST C-terminal domain-like"/>
    <property type="match status" value="1"/>
</dbReference>
<keyword evidence="7" id="KW-1185">Reference proteome</keyword>
<dbReference type="InterPro" id="IPR040079">
    <property type="entry name" value="Glutathione_S-Trfase"/>
</dbReference>
<dbReference type="HOGENOM" id="CLU_039475_4_0_1"/>
<feature type="domain" description="GST C-terminal" evidence="5">
    <location>
        <begin position="84"/>
        <end position="206"/>
    </location>
</feature>
<dbReference type="InParanoid" id="H2YFI1"/>
<dbReference type="GO" id="GO:0004364">
    <property type="term" value="F:glutathione transferase activity"/>
    <property type="evidence" value="ECO:0007669"/>
    <property type="project" value="UniProtKB-EC"/>
</dbReference>
<accession>H2YFI1</accession>
<evidence type="ECO:0000256" key="2">
    <source>
        <dbReference type="ARBA" id="ARBA00012452"/>
    </source>
</evidence>
<dbReference type="Pfam" id="PF14497">
    <property type="entry name" value="GST_C_3"/>
    <property type="match status" value="1"/>
</dbReference>
<evidence type="ECO:0000259" key="4">
    <source>
        <dbReference type="PROSITE" id="PS50404"/>
    </source>
</evidence>
<feature type="domain" description="GST N-terminal" evidence="4">
    <location>
        <begin position="2"/>
        <end position="82"/>
    </location>
</feature>
<organism evidence="6 7">
    <name type="scientific">Ciona savignyi</name>
    <name type="common">Pacific transparent sea squirt</name>
    <dbReference type="NCBI Taxonomy" id="51511"/>
    <lineage>
        <taxon>Eukaryota</taxon>
        <taxon>Metazoa</taxon>
        <taxon>Chordata</taxon>
        <taxon>Tunicata</taxon>
        <taxon>Ascidiacea</taxon>
        <taxon>Phlebobranchia</taxon>
        <taxon>Cionidae</taxon>
        <taxon>Ciona</taxon>
    </lineage>
</organism>
<evidence type="ECO:0000313" key="6">
    <source>
        <dbReference type="Ensembl" id="ENSCSAVP00000004079.1"/>
    </source>
</evidence>
<evidence type="ECO:0000256" key="1">
    <source>
        <dbReference type="ARBA" id="ARBA00011055"/>
    </source>
</evidence>
<name>H2YFI1_CIOSA</name>
<dbReference type="AlphaFoldDB" id="H2YFI1"/>
<dbReference type="InterPro" id="IPR004046">
    <property type="entry name" value="GST_C"/>
</dbReference>
<dbReference type="InterPro" id="IPR004045">
    <property type="entry name" value="Glutathione_S-Trfase_N"/>
</dbReference>
<dbReference type="EC" id="2.5.1.18" evidence="2"/>
<sequence length="220" mass="25272">MSKTVLHYLDGRGRAEKIRWMLAACGIDYDENFSHGKEDFQKRVDDGLFLFKQIPMLEIDGIKIVQTGAILRYLGHKGKLMGDNPKEGAMIDMYTDGLIDMSVPGMIYIFQPKDEIDAFWTTNKEKLNNKYFQVFEKILETNQSTFLVGNRQSMADIILIETLVNYIDIEQDILANYPNLTAFMKQQGTIPWVSKFMQPGSKRKPFPGAKYAATVQEIFF</sequence>
<proteinExistence type="inferred from homology"/>
<dbReference type="PRINTS" id="PR01266">
    <property type="entry name" value="GSTRNSFRASEA"/>
</dbReference>
<dbReference type="Pfam" id="PF02798">
    <property type="entry name" value="GST_N"/>
    <property type="match status" value="1"/>
</dbReference>
<dbReference type="Gene3D" id="1.20.1050.10">
    <property type="match status" value="1"/>
</dbReference>
<dbReference type="SUPFAM" id="SSF52833">
    <property type="entry name" value="Thioredoxin-like"/>
    <property type="match status" value="1"/>
</dbReference>
<dbReference type="InterPro" id="IPR010987">
    <property type="entry name" value="Glutathione-S-Trfase_C-like"/>
</dbReference>
<reference evidence="6" key="2">
    <citation type="submission" date="2025-08" db="UniProtKB">
        <authorList>
            <consortium name="Ensembl"/>
        </authorList>
    </citation>
    <scope>IDENTIFICATION</scope>
</reference>
<dbReference type="InterPro" id="IPR050213">
    <property type="entry name" value="GST_superfamily"/>
</dbReference>
<dbReference type="PANTHER" id="PTHR11571:SF230">
    <property type="entry name" value="GLUTATHIONE TRANSFERASE"/>
    <property type="match status" value="1"/>
</dbReference>
<dbReference type="FunFam" id="1.20.1050.10:FF:000005">
    <property type="entry name" value="Glutathione S-transferase A1"/>
    <property type="match status" value="1"/>
</dbReference>
<protein>
    <recommendedName>
        <fullName evidence="2">glutathione transferase</fullName>
        <ecNumber evidence="2">2.5.1.18</ecNumber>
    </recommendedName>
</protein>
<dbReference type="Gene3D" id="3.40.30.10">
    <property type="entry name" value="Glutaredoxin"/>
    <property type="match status" value="1"/>
</dbReference>
<dbReference type="InterPro" id="IPR003080">
    <property type="entry name" value="GST_alpha"/>
</dbReference>
<dbReference type="InterPro" id="IPR036282">
    <property type="entry name" value="Glutathione-S-Trfase_C_sf"/>
</dbReference>
<reference evidence="7" key="1">
    <citation type="submission" date="2003-08" db="EMBL/GenBank/DDBJ databases">
        <authorList>
            <person name="Birren B."/>
            <person name="Nusbaum C."/>
            <person name="Abebe A."/>
            <person name="Abouelleil A."/>
            <person name="Adekoya E."/>
            <person name="Ait-zahra M."/>
            <person name="Allen N."/>
            <person name="Allen T."/>
            <person name="An P."/>
            <person name="Anderson M."/>
            <person name="Anderson S."/>
            <person name="Arachchi H."/>
            <person name="Armbruster J."/>
            <person name="Bachantsang P."/>
            <person name="Baldwin J."/>
            <person name="Barry A."/>
            <person name="Bayul T."/>
            <person name="Blitshsteyn B."/>
            <person name="Bloom T."/>
            <person name="Blye J."/>
            <person name="Boguslavskiy L."/>
            <person name="Borowsky M."/>
            <person name="Boukhgalter B."/>
            <person name="Brunache A."/>
            <person name="Butler J."/>
            <person name="Calixte N."/>
            <person name="Calvo S."/>
            <person name="Camarata J."/>
            <person name="Campo K."/>
            <person name="Chang J."/>
            <person name="Cheshatsang Y."/>
            <person name="Citroen M."/>
            <person name="Collymore A."/>
            <person name="Considine T."/>
            <person name="Cook A."/>
            <person name="Cooke P."/>
            <person name="Corum B."/>
            <person name="Cuomo C."/>
            <person name="David R."/>
            <person name="Dawoe T."/>
            <person name="Degray S."/>
            <person name="Dodge S."/>
            <person name="Dooley K."/>
            <person name="Dorje P."/>
            <person name="Dorjee K."/>
            <person name="Dorris L."/>
            <person name="Duffey N."/>
            <person name="Dupes A."/>
            <person name="Elkins T."/>
            <person name="Engels R."/>
            <person name="Erickson J."/>
            <person name="Farina A."/>
            <person name="Faro S."/>
            <person name="Ferreira P."/>
            <person name="Fischer H."/>
            <person name="Fitzgerald M."/>
            <person name="Foley K."/>
            <person name="Gage D."/>
            <person name="Galagan J."/>
            <person name="Gearin G."/>
            <person name="Gnerre S."/>
            <person name="Gnirke A."/>
            <person name="Goyette A."/>
            <person name="Graham J."/>
            <person name="Grandbois E."/>
            <person name="Gyaltsen K."/>
            <person name="Hafez N."/>
            <person name="Hagopian D."/>
            <person name="Hagos B."/>
            <person name="Hall J."/>
            <person name="Hatcher B."/>
            <person name="Heller A."/>
            <person name="Higgins H."/>
            <person name="Honan T."/>
            <person name="Horn A."/>
            <person name="Houde N."/>
            <person name="Hughes L."/>
            <person name="Hulme W."/>
            <person name="Husby E."/>
            <person name="Iliev I."/>
            <person name="Jaffe D."/>
            <person name="Jones C."/>
            <person name="Kamal M."/>
            <person name="Kamat A."/>
            <person name="Kamvysselis M."/>
            <person name="Karlsson E."/>
            <person name="Kells C."/>
            <person name="Kieu A."/>
            <person name="Kisner P."/>
            <person name="Kodira C."/>
            <person name="Kulbokas E."/>
            <person name="Labutti K."/>
            <person name="Lama D."/>
            <person name="Landers T."/>
            <person name="Leger J."/>
            <person name="Levine S."/>
            <person name="Lewis D."/>
            <person name="Lewis T."/>
            <person name="Lindblad-toh K."/>
            <person name="Liu X."/>
            <person name="Lokyitsang T."/>
            <person name="Lokyitsang Y."/>
            <person name="Lucien O."/>
            <person name="Lui A."/>
            <person name="Ma L.J."/>
            <person name="Mabbitt R."/>
            <person name="Macdonald J."/>
            <person name="Maclean C."/>
            <person name="Major J."/>
            <person name="Manning J."/>
            <person name="Marabella R."/>
            <person name="Maru K."/>
            <person name="Matthews C."/>
            <person name="Mauceli E."/>
            <person name="Mccarthy M."/>
            <person name="Mcdonough S."/>
            <person name="Mcghee T."/>
            <person name="Meldrim J."/>
            <person name="Meneus L."/>
            <person name="Mesirov J."/>
            <person name="Mihalev A."/>
            <person name="Mihova T."/>
            <person name="Mikkelsen T."/>
            <person name="Mlenga V."/>
            <person name="Moru K."/>
            <person name="Mozes J."/>
            <person name="Mulrain L."/>
            <person name="Munson G."/>
            <person name="Naylor J."/>
            <person name="Newes C."/>
            <person name="Nguyen C."/>
            <person name="Nguyen N."/>
            <person name="Nguyen T."/>
            <person name="Nicol R."/>
            <person name="Nielsen C."/>
            <person name="Nizzari M."/>
            <person name="Norbu C."/>
            <person name="Norbu N."/>
            <person name="O'donnell P."/>
            <person name="Okoawo O."/>
            <person name="O'leary S."/>
            <person name="Omotosho B."/>
            <person name="O'neill K."/>
            <person name="Osman S."/>
            <person name="Parker S."/>
            <person name="Perrin D."/>
            <person name="Phunkhang P."/>
            <person name="Piqani B."/>
            <person name="Purcell S."/>
            <person name="Rachupka T."/>
            <person name="Ramasamy U."/>
            <person name="Rameau R."/>
            <person name="Ray V."/>
            <person name="Raymond C."/>
            <person name="Retta R."/>
            <person name="Richardson S."/>
            <person name="Rise C."/>
            <person name="Rodriguez J."/>
            <person name="Rogers J."/>
            <person name="Rogov P."/>
            <person name="Rutman M."/>
            <person name="Schupbach R."/>
            <person name="Seaman C."/>
            <person name="Settipalli S."/>
            <person name="Sharpe T."/>
            <person name="Sheridan J."/>
            <person name="Sherpa N."/>
            <person name="Shi J."/>
            <person name="Smirnov S."/>
            <person name="Smith C."/>
            <person name="Sougnez C."/>
            <person name="Spencer B."/>
            <person name="Stalker J."/>
            <person name="Stange-thomann N."/>
            <person name="Stavropoulos S."/>
            <person name="Stetson K."/>
            <person name="Stone C."/>
            <person name="Stone S."/>
            <person name="Stubbs M."/>
            <person name="Talamas J."/>
            <person name="Tchuinga P."/>
            <person name="Tenzing P."/>
            <person name="Tesfaye S."/>
            <person name="Theodore J."/>
            <person name="Thoulutsang Y."/>
            <person name="Topham K."/>
            <person name="Towey S."/>
            <person name="Tsamla T."/>
            <person name="Tsomo N."/>
            <person name="Vallee D."/>
            <person name="Vassiliev H."/>
            <person name="Venkataraman V."/>
            <person name="Vinson J."/>
            <person name="Vo A."/>
            <person name="Wade C."/>
            <person name="Wang S."/>
            <person name="Wangchuk T."/>
            <person name="Wangdi T."/>
            <person name="Whittaker C."/>
            <person name="Wilkinson J."/>
            <person name="Wu Y."/>
            <person name="Wyman D."/>
            <person name="Yadav S."/>
            <person name="Yang S."/>
            <person name="Yang X."/>
            <person name="Yeager S."/>
            <person name="Yee E."/>
            <person name="Young G."/>
            <person name="Zainoun J."/>
            <person name="Zembeck L."/>
            <person name="Zimmer A."/>
            <person name="Zody M."/>
            <person name="Lander E."/>
        </authorList>
    </citation>
    <scope>NUCLEOTIDE SEQUENCE [LARGE SCALE GENOMIC DNA]</scope>
</reference>
<evidence type="ECO:0000313" key="7">
    <source>
        <dbReference type="Proteomes" id="UP000007875"/>
    </source>
</evidence>
<keyword evidence="3" id="KW-0808">Transferase</keyword>
<dbReference type="PANTHER" id="PTHR11571">
    <property type="entry name" value="GLUTATHIONE S-TRANSFERASE"/>
    <property type="match status" value="1"/>
</dbReference>